<dbReference type="AlphaFoldDB" id="A0A328ADN8"/>
<proteinExistence type="predicted"/>
<name>A0A328ADN8_9CAUL</name>
<evidence type="ECO:0000313" key="1">
    <source>
        <dbReference type="EMBL" id="RAK52336.1"/>
    </source>
</evidence>
<accession>A0A328ADN8</accession>
<comment type="caution">
    <text evidence="1">The sequence shown here is derived from an EMBL/GenBank/DDBJ whole genome shotgun (WGS) entry which is preliminary data.</text>
</comment>
<dbReference type="RefSeq" id="WP_111515660.1">
    <property type="nucleotide sequence ID" value="NZ_QFYR01000003.1"/>
</dbReference>
<gene>
    <name evidence="1" type="ORF">DJ018_14490</name>
</gene>
<evidence type="ECO:0000313" key="2">
    <source>
        <dbReference type="Proteomes" id="UP000249725"/>
    </source>
</evidence>
<dbReference type="Proteomes" id="UP000249725">
    <property type="component" value="Unassembled WGS sequence"/>
</dbReference>
<organism evidence="1 2">
    <name type="scientific">Phenylobacterium deserti</name>
    <dbReference type="NCBI Taxonomy" id="1914756"/>
    <lineage>
        <taxon>Bacteria</taxon>
        <taxon>Pseudomonadati</taxon>
        <taxon>Pseudomonadota</taxon>
        <taxon>Alphaproteobacteria</taxon>
        <taxon>Caulobacterales</taxon>
        <taxon>Caulobacteraceae</taxon>
        <taxon>Phenylobacterium</taxon>
    </lineage>
</organism>
<dbReference type="EMBL" id="QFYR01000003">
    <property type="protein sequence ID" value="RAK52336.1"/>
    <property type="molecule type" value="Genomic_DNA"/>
</dbReference>
<keyword evidence="2" id="KW-1185">Reference proteome</keyword>
<protein>
    <submittedName>
        <fullName evidence="1">Uncharacterized protein</fullName>
    </submittedName>
</protein>
<reference evidence="2" key="1">
    <citation type="submission" date="2018-05" db="EMBL/GenBank/DDBJ databases">
        <authorList>
            <person name="Li X."/>
        </authorList>
    </citation>
    <scope>NUCLEOTIDE SEQUENCE [LARGE SCALE GENOMIC DNA]</scope>
    <source>
        <strain evidence="2">YIM 73061</strain>
    </source>
</reference>
<sequence>MSIEDQPGYARWQAANEALQKAAERRDKASEAEKAAALQNYYRAQEEYDAAVDALGLDGA</sequence>